<gene>
    <name evidence="1" type="ORF">L1987_16234</name>
</gene>
<comment type="caution">
    <text evidence="1">The sequence shown here is derived from an EMBL/GenBank/DDBJ whole genome shotgun (WGS) entry which is preliminary data.</text>
</comment>
<sequence length="504" mass="55835">MKKLKKQAPLLFSIFFLFNHSLCSNPWYESCVPKDCGDGLNITYPFFINGLQNSSCGYPGFDLNCSNGSSMLRISGTDFKVKHINRTSRQIRLQNAAILSNRAEICHSKIENLTLDQNRFSIDNTTTTQLVLISNCSGTMDHDLEKYRIPGCGNSTRFVVAAGDGNLRNLSGCCDGGEIGEMPVELVGGEGRSVVVDGGNYKEVVERGFLMRWQAADCGVCEGSGGRCGFNMSDFQFLCFCTDRPHKVSCKPEKPNRKVIIISVMVGFAVIFALATGIFFSHRAYKRKVATYADKSRELEDTSVYFGVPVFSYAELQDATDRFDSSKELGDGGFGTVYYGKLRDGREVAVKRLYEHNYKRVQQFMNEVEILTRSRDEIVLANMAINRIQRRALDELVDPFLASDPDAENMTTSVAELAFRCLQFESETRPMMNEVLEVLKGIRVEEGGDDIGELTVRKSKQPPPSPENEGGGLLKGPVTASPISVTAKWHSTSSGSITPKGRCE</sequence>
<name>A0ACB9J7S2_9ASTR</name>
<evidence type="ECO:0000313" key="2">
    <source>
        <dbReference type="Proteomes" id="UP001056120"/>
    </source>
</evidence>
<proteinExistence type="predicted"/>
<organism evidence="1 2">
    <name type="scientific">Smallanthus sonchifolius</name>
    <dbReference type="NCBI Taxonomy" id="185202"/>
    <lineage>
        <taxon>Eukaryota</taxon>
        <taxon>Viridiplantae</taxon>
        <taxon>Streptophyta</taxon>
        <taxon>Embryophyta</taxon>
        <taxon>Tracheophyta</taxon>
        <taxon>Spermatophyta</taxon>
        <taxon>Magnoliopsida</taxon>
        <taxon>eudicotyledons</taxon>
        <taxon>Gunneridae</taxon>
        <taxon>Pentapetalae</taxon>
        <taxon>asterids</taxon>
        <taxon>campanulids</taxon>
        <taxon>Asterales</taxon>
        <taxon>Asteraceae</taxon>
        <taxon>Asteroideae</taxon>
        <taxon>Heliantheae alliance</taxon>
        <taxon>Millerieae</taxon>
        <taxon>Smallanthus</taxon>
    </lineage>
</organism>
<dbReference type="Proteomes" id="UP001056120">
    <property type="component" value="Linkage Group LG05"/>
</dbReference>
<keyword evidence="2" id="KW-1185">Reference proteome</keyword>
<reference evidence="1 2" key="2">
    <citation type="journal article" date="2022" name="Mol. Ecol. Resour.">
        <title>The genomes of chicory, endive, great burdock and yacon provide insights into Asteraceae paleo-polyploidization history and plant inulin production.</title>
        <authorList>
            <person name="Fan W."/>
            <person name="Wang S."/>
            <person name="Wang H."/>
            <person name="Wang A."/>
            <person name="Jiang F."/>
            <person name="Liu H."/>
            <person name="Zhao H."/>
            <person name="Xu D."/>
            <person name="Zhang Y."/>
        </authorList>
    </citation>
    <scope>NUCLEOTIDE SEQUENCE [LARGE SCALE GENOMIC DNA]</scope>
    <source>
        <strain evidence="2">cv. Yunnan</strain>
        <tissue evidence="1">Leaves</tissue>
    </source>
</reference>
<evidence type="ECO:0000313" key="1">
    <source>
        <dbReference type="EMBL" id="KAI3816533.1"/>
    </source>
</evidence>
<reference evidence="2" key="1">
    <citation type="journal article" date="2022" name="Mol. Ecol. Resour.">
        <title>The genomes of chicory, endive, great burdock and yacon provide insights into Asteraceae palaeo-polyploidization history and plant inulin production.</title>
        <authorList>
            <person name="Fan W."/>
            <person name="Wang S."/>
            <person name="Wang H."/>
            <person name="Wang A."/>
            <person name="Jiang F."/>
            <person name="Liu H."/>
            <person name="Zhao H."/>
            <person name="Xu D."/>
            <person name="Zhang Y."/>
        </authorList>
    </citation>
    <scope>NUCLEOTIDE SEQUENCE [LARGE SCALE GENOMIC DNA]</scope>
    <source>
        <strain evidence="2">cv. Yunnan</strain>
    </source>
</reference>
<protein>
    <submittedName>
        <fullName evidence="1">Uncharacterized protein</fullName>
    </submittedName>
</protein>
<accession>A0ACB9J7S2</accession>
<dbReference type="EMBL" id="CM042022">
    <property type="protein sequence ID" value="KAI3816533.1"/>
    <property type="molecule type" value="Genomic_DNA"/>
</dbReference>